<evidence type="ECO:0000256" key="6">
    <source>
        <dbReference type="ARBA" id="ARBA00023136"/>
    </source>
</evidence>
<keyword evidence="5 8" id="KW-1133">Transmembrane helix</keyword>
<dbReference type="PANTHER" id="PTHR34584">
    <property type="entry name" value="NA(+)/H(+) ANTIPORTER SUBUNIT E1"/>
    <property type="match status" value="1"/>
</dbReference>
<feature type="compositionally biased region" description="Basic and acidic residues" evidence="7">
    <location>
        <begin position="219"/>
        <end position="231"/>
    </location>
</feature>
<comment type="caution">
    <text evidence="9">The sequence shown here is derived from an EMBL/GenBank/DDBJ whole genome shotgun (WGS) entry which is preliminary data.</text>
</comment>
<keyword evidence="4 8" id="KW-0812">Transmembrane</keyword>
<dbReference type="Proteomes" id="UP000698059">
    <property type="component" value="Unassembled WGS sequence"/>
</dbReference>
<evidence type="ECO:0000256" key="8">
    <source>
        <dbReference type="SAM" id="Phobius"/>
    </source>
</evidence>
<gene>
    <name evidence="9" type="ORF">JOD49_001843</name>
</gene>
<reference evidence="9 10" key="1">
    <citation type="submission" date="2021-01" db="EMBL/GenBank/DDBJ databases">
        <title>Sequencing the genomes of 1000 actinobacteria strains.</title>
        <authorList>
            <person name="Klenk H.-P."/>
        </authorList>
    </citation>
    <scope>NUCLEOTIDE SEQUENCE [LARGE SCALE GENOMIC DNA]</scope>
    <source>
        <strain evidence="9 10">DSM 46000</strain>
    </source>
</reference>
<keyword evidence="6 8" id="KW-0472">Membrane</keyword>
<dbReference type="PANTHER" id="PTHR34584:SF1">
    <property type="entry name" value="NA(+)_H(+) ANTIPORTER SUBUNIT E1"/>
    <property type="match status" value="1"/>
</dbReference>
<keyword evidence="10" id="KW-1185">Reference proteome</keyword>
<evidence type="ECO:0000256" key="2">
    <source>
        <dbReference type="ARBA" id="ARBA00006228"/>
    </source>
</evidence>
<feature type="transmembrane region" description="Helical" evidence="8">
    <location>
        <begin position="72"/>
        <end position="90"/>
    </location>
</feature>
<evidence type="ECO:0000256" key="7">
    <source>
        <dbReference type="SAM" id="MobiDB-lite"/>
    </source>
</evidence>
<sequence>MSLHARRGPLAGGWFNRLVAQWRTAAWLTVVWVMLWGDLSWGNVLAGVLLASLLITFMPLPSIATSGTVRPWPLLVLISRFVADLVVASFQVSMQAFRFRHTPHGAVVGVRLRNPSDIYMTITAELSSLVPGSLVIEAHRLTGMLYLHVLDLDAAGGADKVRQDTLDLESRVLRAFASNDELKAAGLYHHPGEEPEPAGAAPSGGRGTGARGPAGRGAPTERRTDRGEGQR</sequence>
<dbReference type="InterPro" id="IPR002758">
    <property type="entry name" value="Cation_antiport_E"/>
</dbReference>
<accession>A0ABS2LFM0</accession>
<evidence type="ECO:0000256" key="4">
    <source>
        <dbReference type="ARBA" id="ARBA00022692"/>
    </source>
</evidence>
<keyword evidence="3" id="KW-1003">Cell membrane</keyword>
<feature type="transmembrane region" description="Helical" evidence="8">
    <location>
        <begin position="20"/>
        <end position="37"/>
    </location>
</feature>
<evidence type="ECO:0000256" key="3">
    <source>
        <dbReference type="ARBA" id="ARBA00022475"/>
    </source>
</evidence>
<name>A0ABS2LFM0_9CELL</name>
<evidence type="ECO:0000313" key="9">
    <source>
        <dbReference type="EMBL" id="MBM7478923.1"/>
    </source>
</evidence>
<comment type="subcellular location">
    <subcellularLocation>
        <location evidence="1">Cell membrane</location>
        <topology evidence="1">Multi-pass membrane protein</topology>
    </subcellularLocation>
</comment>
<feature type="region of interest" description="Disordered" evidence="7">
    <location>
        <begin position="185"/>
        <end position="231"/>
    </location>
</feature>
<protein>
    <submittedName>
        <fullName evidence="9">Multicomponent Na+:H+ antiporter subunit E</fullName>
    </submittedName>
</protein>
<proteinExistence type="inferred from homology"/>
<dbReference type="Pfam" id="PF01899">
    <property type="entry name" value="MNHE"/>
    <property type="match status" value="1"/>
</dbReference>
<feature type="compositionally biased region" description="Gly residues" evidence="7">
    <location>
        <begin position="202"/>
        <end position="215"/>
    </location>
</feature>
<evidence type="ECO:0000256" key="5">
    <source>
        <dbReference type="ARBA" id="ARBA00022989"/>
    </source>
</evidence>
<dbReference type="RefSeq" id="WP_307822465.1">
    <property type="nucleotide sequence ID" value="NZ_BAAAVF010000012.1"/>
</dbReference>
<feature type="transmembrane region" description="Helical" evidence="8">
    <location>
        <begin position="44"/>
        <end position="60"/>
    </location>
</feature>
<evidence type="ECO:0000256" key="1">
    <source>
        <dbReference type="ARBA" id="ARBA00004651"/>
    </source>
</evidence>
<evidence type="ECO:0000313" key="10">
    <source>
        <dbReference type="Proteomes" id="UP000698059"/>
    </source>
</evidence>
<comment type="similarity">
    <text evidence="2">Belongs to the CPA3 antiporters (TC 2.A.63) subunit E family.</text>
</comment>
<dbReference type="EMBL" id="JAFBBO010000001">
    <property type="protein sequence ID" value="MBM7478923.1"/>
    <property type="molecule type" value="Genomic_DNA"/>
</dbReference>
<organism evidence="9 10">
    <name type="scientific">Oerskovia jenensis</name>
    <dbReference type="NCBI Taxonomy" id="162169"/>
    <lineage>
        <taxon>Bacteria</taxon>
        <taxon>Bacillati</taxon>
        <taxon>Actinomycetota</taxon>
        <taxon>Actinomycetes</taxon>
        <taxon>Micrococcales</taxon>
        <taxon>Cellulomonadaceae</taxon>
        <taxon>Oerskovia</taxon>
    </lineage>
</organism>
<dbReference type="NCBIfam" id="NF006521">
    <property type="entry name" value="PRK08965.1-5"/>
    <property type="match status" value="1"/>
</dbReference>